<gene>
    <name evidence="2" type="ORF">B7463_g6625</name>
</gene>
<dbReference type="InterPro" id="IPR051678">
    <property type="entry name" value="AGP_Transferase"/>
</dbReference>
<comment type="caution">
    <text evidence="2">The sequence shown here is derived from an EMBL/GenBank/DDBJ whole genome shotgun (WGS) entry which is preliminary data.</text>
</comment>
<dbReference type="OMA" id="ENDWYLY"/>
<dbReference type="AlphaFoldDB" id="A0A3E2H965"/>
<accession>A0A3E2H965</accession>
<proteinExistence type="predicted"/>
<dbReference type="PANTHER" id="PTHR21310:SF15">
    <property type="entry name" value="AMINOGLYCOSIDE PHOSPHOTRANSFERASE DOMAIN-CONTAINING PROTEIN"/>
    <property type="match status" value="1"/>
</dbReference>
<protein>
    <recommendedName>
        <fullName evidence="1">Aminoglycoside phosphotransferase domain-containing protein</fullName>
    </recommendedName>
</protein>
<dbReference type="STRING" id="5539.A0A3E2H965"/>
<dbReference type="InterPro" id="IPR002575">
    <property type="entry name" value="Aminoglycoside_PTrfase"/>
</dbReference>
<organism evidence="2 3">
    <name type="scientific">Scytalidium lignicola</name>
    <name type="common">Hyphomycete</name>
    <dbReference type="NCBI Taxonomy" id="5539"/>
    <lineage>
        <taxon>Eukaryota</taxon>
        <taxon>Fungi</taxon>
        <taxon>Dikarya</taxon>
        <taxon>Ascomycota</taxon>
        <taxon>Pezizomycotina</taxon>
        <taxon>Leotiomycetes</taxon>
        <taxon>Leotiomycetes incertae sedis</taxon>
        <taxon>Scytalidium</taxon>
    </lineage>
</organism>
<dbReference type="Proteomes" id="UP000258309">
    <property type="component" value="Unassembled WGS sequence"/>
</dbReference>
<dbReference type="OrthoDB" id="8300194at2759"/>
<reference evidence="2 3" key="1">
    <citation type="submission" date="2018-05" db="EMBL/GenBank/DDBJ databases">
        <title>Draft genome sequence of Scytalidium lignicola DSM 105466, a ubiquitous saprotrophic fungus.</title>
        <authorList>
            <person name="Buettner E."/>
            <person name="Gebauer A.M."/>
            <person name="Hofrichter M."/>
            <person name="Liers C."/>
            <person name="Kellner H."/>
        </authorList>
    </citation>
    <scope>NUCLEOTIDE SEQUENCE [LARGE SCALE GENOMIC DNA]</scope>
    <source>
        <strain evidence="2 3">DSM 105466</strain>
    </source>
</reference>
<feature type="non-terminal residue" evidence="2">
    <location>
        <position position="355"/>
    </location>
</feature>
<sequence length="355" mass="40605">MDSKDHEQAASIPAKNRVIKPNRRSEAAILNRKTLLMLNATLERDPEANILSLLPPTYSDKLEFYLKDAIRMTELRNQRAPRDRRDTRSSLKYTDQVTVLFPLSTELSQLLNPNDLSGTIIDLLDRSEVIFQNRFGASTMVLKVSENIIAKIGREVDGTNEYTSIQYLQNHLPSFPAPRPHGLIKFGIYYLHFMSFIPGFNLEEAWPQLDTPQKQSIRNQLDALFLQLRALPFPNGQPLGGVQGDGCMDGRREIRVSSKPIMNAKEFDDFIFSRTRSAGPIYINFLRKFLEEHDDNSSRCVFTHSDVRPANIMVDLDKCGNWKVTGIVDWERSGFYPEYWESIKVTNNLAFDGDA</sequence>
<evidence type="ECO:0000313" key="3">
    <source>
        <dbReference type="Proteomes" id="UP000258309"/>
    </source>
</evidence>
<keyword evidence="3" id="KW-1185">Reference proteome</keyword>
<dbReference type="Pfam" id="PF01636">
    <property type="entry name" value="APH"/>
    <property type="match status" value="1"/>
</dbReference>
<dbReference type="Gene3D" id="3.90.1200.10">
    <property type="match status" value="1"/>
</dbReference>
<feature type="domain" description="Aminoglycoside phosphotransferase" evidence="1">
    <location>
        <begin position="155"/>
        <end position="340"/>
    </location>
</feature>
<dbReference type="InterPro" id="IPR011009">
    <property type="entry name" value="Kinase-like_dom_sf"/>
</dbReference>
<feature type="non-terminal residue" evidence="2">
    <location>
        <position position="1"/>
    </location>
</feature>
<evidence type="ECO:0000313" key="2">
    <source>
        <dbReference type="EMBL" id="RFU29692.1"/>
    </source>
</evidence>
<name>A0A3E2H965_SCYLI</name>
<dbReference type="SUPFAM" id="SSF56112">
    <property type="entry name" value="Protein kinase-like (PK-like)"/>
    <property type="match status" value="1"/>
</dbReference>
<evidence type="ECO:0000259" key="1">
    <source>
        <dbReference type="Pfam" id="PF01636"/>
    </source>
</evidence>
<dbReference type="CDD" id="cd05120">
    <property type="entry name" value="APH_ChoK_like"/>
    <property type="match status" value="1"/>
</dbReference>
<dbReference type="EMBL" id="NCSJ02000120">
    <property type="protein sequence ID" value="RFU29692.1"/>
    <property type="molecule type" value="Genomic_DNA"/>
</dbReference>
<dbReference type="PANTHER" id="PTHR21310">
    <property type="entry name" value="AMINOGLYCOSIDE PHOSPHOTRANSFERASE-RELATED-RELATED"/>
    <property type="match status" value="1"/>
</dbReference>